<protein>
    <submittedName>
        <fullName evidence="2">Glycosyltransferase family 1 protein</fullName>
    </submittedName>
</protein>
<accession>A0A4U0FGX4</accession>
<dbReference type="GO" id="GO:0016740">
    <property type="term" value="F:transferase activity"/>
    <property type="evidence" value="ECO:0007669"/>
    <property type="project" value="UniProtKB-KW"/>
</dbReference>
<dbReference type="RefSeq" id="WP_136776053.1">
    <property type="nucleotide sequence ID" value="NZ_SUPK01000001.1"/>
</dbReference>
<proteinExistence type="predicted"/>
<dbReference type="Pfam" id="PF13524">
    <property type="entry name" value="Glyco_trans_1_2"/>
    <property type="match status" value="1"/>
</dbReference>
<dbReference type="AlphaFoldDB" id="A0A4U0FGX4"/>
<evidence type="ECO:0000313" key="3">
    <source>
        <dbReference type="Proteomes" id="UP000309673"/>
    </source>
</evidence>
<sequence>MKKLKILFMTRDFSRYVERNTYYLSKELEQIVDLMPWHSAGDIHEILKQLPEQPDFILMNEDVYPYMTGLRSLNVPYAIIMYDIHAYQLERKQFILDNGIPHIFSHYRDKFHEWYPELSDRMKWLPIFVNTEIFKDYQLPKEIDWLMMGIIGWGCYPLRNRMYDAMKDKPGFVYHPHPGYRNIEDQEEKQVFVGERYAQEINRAKMFLTCGLSFNYPIIKYYEVLACNTLLLAPSSQELTDLGFVPDENYIAVDENDFMEKTHYYLSEEQLRIEIAERGYRMVHERHSVKKRAGELVYMIEDLLKAGG</sequence>
<comment type="caution">
    <text evidence="2">The sequence shown here is derived from an EMBL/GenBank/DDBJ whole genome shotgun (WGS) entry which is preliminary data.</text>
</comment>
<organism evidence="2 3">
    <name type="scientific">Cohnella pontilimi</name>
    <dbReference type="NCBI Taxonomy" id="2564100"/>
    <lineage>
        <taxon>Bacteria</taxon>
        <taxon>Bacillati</taxon>
        <taxon>Bacillota</taxon>
        <taxon>Bacilli</taxon>
        <taxon>Bacillales</taxon>
        <taxon>Paenibacillaceae</taxon>
        <taxon>Cohnella</taxon>
    </lineage>
</organism>
<keyword evidence="3" id="KW-1185">Reference proteome</keyword>
<dbReference type="Proteomes" id="UP000309673">
    <property type="component" value="Unassembled WGS sequence"/>
</dbReference>
<feature type="domain" description="Spore protein YkvP/CgeB glycosyl transferase-like" evidence="1">
    <location>
        <begin position="160"/>
        <end position="296"/>
    </location>
</feature>
<keyword evidence="2" id="KW-0808">Transferase</keyword>
<dbReference type="EMBL" id="SUPK01000001">
    <property type="protein sequence ID" value="TJY44266.1"/>
    <property type="molecule type" value="Genomic_DNA"/>
</dbReference>
<gene>
    <name evidence="2" type="ORF">E5161_02440</name>
</gene>
<evidence type="ECO:0000259" key="1">
    <source>
        <dbReference type="Pfam" id="PF13524"/>
    </source>
</evidence>
<dbReference type="OrthoDB" id="5121913at2"/>
<reference evidence="2 3" key="1">
    <citation type="submission" date="2019-04" db="EMBL/GenBank/DDBJ databases">
        <title>Cohnella sp. nov., isolated from soil.</title>
        <authorList>
            <person name="Kim W."/>
        </authorList>
    </citation>
    <scope>NUCLEOTIDE SEQUENCE [LARGE SCALE GENOMIC DNA]</scope>
    <source>
        <strain evidence="2 3">CAU 1483</strain>
    </source>
</reference>
<evidence type="ECO:0000313" key="2">
    <source>
        <dbReference type="EMBL" id="TJY44266.1"/>
    </source>
</evidence>
<name>A0A4U0FGX4_9BACL</name>
<dbReference type="InterPro" id="IPR055259">
    <property type="entry name" value="YkvP/CgeB_Glyco_trans-like"/>
</dbReference>